<dbReference type="eggNOG" id="ENOG502SD1W">
    <property type="taxonomic scope" value="Eukaryota"/>
</dbReference>
<evidence type="ECO:0000313" key="3">
    <source>
        <dbReference type="Proteomes" id="UP000000305"/>
    </source>
</evidence>
<dbReference type="Pfam" id="PF05729">
    <property type="entry name" value="NACHT"/>
    <property type="match status" value="1"/>
</dbReference>
<proteinExistence type="predicted"/>
<evidence type="ECO:0000259" key="1">
    <source>
        <dbReference type="PROSITE" id="PS50837"/>
    </source>
</evidence>
<dbReference type="PANTHER" id="PTHR46312:SF2">
    <property type="entry name" value="NUCLEOTIDE-BINDING OLIGOMERIZATION DOMAIN-CONTAINING PROTEIN 2-LIKE"/>
    <property type="match status" value="1"/>
</dbReference>
<dbReference type="FunFam" id="3.40.50.300:FF:003224">
    <property type="entry name" value="Uncharacterized protein"/>
    <property type="match status" value="1"/>
</dbReference>
<dbReference type="InParanoid" id="E9GQ39"/>
<protein>
    <recommendedName>
        <fullName evidence="1">NACHT domain-containing protein</fullName>
    </recommendedName>
</protein>
<dbReference type="PANTHER" id="PTHR46312">
    <property type="entry name" value="NACHT DOMAIN-CONTAINING PROTEIN"/>
    <property type="match status" value="1"/>
</dbReference>
<keyword evidence="3" id="KW-1185">Reference proteome</keyword>
<accession>E9GQ39</accession>
<dbReference type="PROSITE" id="PS50837">
    <property type="entry name" value="NACHT"/>
    <property type="match status" value="1"/>
</dbReference>
<dbReference type="OrthoDB" id="6745084at2759"/>
<evidence type="ECO:0000313" key="2">
    <source>
        <dbReference type="EMBL" id="EFX78238.1"/>
    </source>
</evidence>
<sequence length="1216" mass="140654">MASEFTRGDEPASVAENETVLSSIASTANKEIKKKKLIDSSHGLRFELKLLSLFCVRGLGAGYKFELSKEKEDEGGKLEDLIFRYEVPDTTPAGKHWRYRYLQAKHKVNEKEKIPADHLLDYNPKGDFSLPKYFHSFYKIRARGDDIHACIICTNIGFKLDSLTEEKVELVSINDQPEDILEFGAQEKTARYKLKINKEYWHRRLKEEWSPVQLLAEELKDCATKNKTTDLRTGMFNSYHVALVDEHVIDCTAKKFHQDFVGEVNLSEGARELRQTICDPLRNPLPRKITEEDVDNFFDKLVFVVDMPNEKKFEEILETRDMSKYYQPDKCKAQTIRILHEVSAQFSNQEQNFWLKAEIAKNILLADVTKMSLEYQSQLEKEIKFNDSAIQMMAAQLKQLLESDGRGKIERIATSSPKHTAVKVISAVHILMRELNQEGNYLVASSSRLQNEEEIEMWKNILKLQKSFHHFFVVVCDDEASKQNYENFISDDGADEKNIIIIIGLGKSSARMDDEIKYTDLSPDFQEAILSKTICFQGENLTVGNLIGHKPEEIIDFSSIKELLFEEKEIKIPSLNASTFEQSLYVKRTLRLPFKNQFELGGECRISPDGHIEWLVEKEKRKEIWKKIMNGVTNQASSAGVVVDDLAHLKENGNEKSVVIISGLAGTGKSTLLCHYYEEIKKASPDHWVIRINLVDYEAILKKDNIARSANIFVYQLHVVDEKSSFSRSLLRNRLERGDRIIFMFDGFDEVNDLCQNNAIQLMEAISKKKSIQLYVTTRPHMLEDLQFWLSQLAYSLENFTEIDQIDYLTSNWAKELNLSKDNNGLLQQFAKSLVERVSETLRDEEKSFVGIPLQCRILAECFQSNVKELITQNFVEDKEEPRQSECVRKKISDLIEGQKFDLVSLFNRLMETKRKVFREEKANATNTNQIILDAINRLIQDIEDHLTKLAIKTIVTDQKMLDILLPPQSSPNRSDDDIANGENTIALNGLKFGLTFKSGHESTVQFLHRTYAEYLFARYLYGGFLLDEKRHNKLLESESIRKLILNKILAVKQYNGVQIFFDSMLKEFVDNDEEWRNRIIQRDLPKRLKKFTKNLFTQFLRQSPPLHKYGISFTVKSYFVNALYFSLANGNGTIFKFLCDCLDATFNEQKVQLAMISSFMQDGRYFTLTFFRNKDSKLFSRFINYYDNLSLHESYSIISKIASLWVHPSADFDLI</sequence>
<dbReference type="EMBL" id="GL732558">
    <property type="protein sequence ID" value="EFX78238.1"/>
    <property type="molecule type" value="Genomic_DNA"/>
</dbReference>
<dbReference type="InterPro" id="IPR027417">
    <property type="entry name" value="P-loop_NTPase"/>
</dbReference>
<reference evidence="2 3" key="1">
    <citation type="journal article" date="2011" name="Science">
        <title>The ecoresponsive genome of Daphnia pulex.</title>
        <authorList>
            <person name="Colbourne J.K."/>
            <person name="Pfrender M.E."/>
            <person name="Gilbert D."/>
            <person name="Thomas W.K."/>
            <person name="Tucker A."/>
            <person name="Oakley T.H."/>
            <person name="Tokishita S."/>
            <person name="Aerts A."/>
            <person name="Arnold G.J."/>
            <person name="Basu M.K."/>
            <person name="Bauer D.J."/>
            <person name="Caceres C.E."/>
            <person name="Carmel L."/>
            <person name="Casola C."/>
            <person name="Choi J.H."/>
            <person name="Detter J.C."/>
            <person name="Dong Q."/>
            <person name="Dusheyko S."/>
            <person name="Eads B.D."/>
            <person name="Frohlich T."/>
            <person name="Geiler-Samerotte K.A."/>
            <person name="Gerlach D."/>
            <person name="Hatcher P."/>
            <person name="Jogdeo S."/>
            <person name="Krijgsveld J."/>
            <person name="Kriventseva E.V."/>
            <person name="Kultz D."/>
            <person name="Laforsch C."/>
            <person name="Lindquist E."/>
            <person name="Lopez J."/>
            <person name="Manak J.R."/>
            <person name="Muller J."/>
            <person name="Pangilinan J."/>
            <person name="Patwardhan R.P."/>
            <person name="Pitluck S."/>
            <person name="Pritham E.J."/>
            <person name="Rechtsteiner A."/>
            <person name="Rho M."/>
            <person name="Rogozin I.B."/>
            <person name="Sakarya O."/>
            <person name="Salamov A."/>
            <person name="Schaack S."/>
            <person name="Shapiro H."/>
            <person name="Shiga Y."/>
            <person name="Skalitzky C."/>
            <person name="Smith Z."/>
            <person name="Souvorov A."/>
            <person name="Sung W."/>
            <person name="Tang Z."/>
            <person name="Tsuchiya D."/>
            <person name="Tu H."/>
            <person name="Vos H."/>
            <person name="Wang M."/>
            <person name="Wolf Y.I."/>
            <person name="Yamagata H."/>
            <person name="Yamada T."/>
            <person name="Ye Y."/>
            <person name="Shaw J.R."/>
            <person name="Andrews J."/>
            <person name="Crease T.J."/>
            <person name="Tang H."/>
            <person name="Lucas S.M."/>
            <person name="Robertson H.M."/>
            <person name="Bork P."/>
            <person name="Koonin E.V."/>
            <person name="Zdobnov E.M."/>
            <person name="Grigoriev I.V."/>
            <person name="Lynch M."/>
            <person name="Boore J.L."/>
        </authorList>
    </citation>
    <scope>NUCLEOTIDE SEQUENCE [LARGE SCALE GENOMIC DNA]</scope>
</reference>
<organism evidence="2 3">
    <name type="scientific">Daphnia pulex</name>
    <name type="common">Water flea</name>
    <dbReference type="NCBI Taxonomy" id="6669"/>
    <lineage>
        <taxon>Eukaryota</taxon>
        <taxon>Metazoa</taxon>
        <taxon>Ecdysozoa</taxon>
        <taxon>Arthropoda</taxon>
        <taxon>Crustacea</taxon>
        <taxon>Branchiopoda</taxon>
        <taxon>Diplostraca</taxon>
        <taxon>Cladocera</taxon>
        <taxon>Anomopoda</taxon>
        <taxon>Daphniidae</taxon>
        <taxon>Daphnia</taxon>
    </lineage>
</organism>
<dbReference type="InterPro" id="IPR007111">
    <property type="entry name" value="NACHT_NTPase"/>
</dbReference>
<dbReference type="SUPFAM" id="SSF52540">
    <property type="entry name" value="P-loop containing nucleoside triphosphate hydrolases"/>
    <property type="match status" value="1"/>
</dbReference>
<dbReference type="OMA" id="RISPICE"/>
<dbReference type="AlphaFoldDB" id="E9GQ39"/>
<feature type="domain" description="NACHT" evidence="1">
    <location>
        <begin position="657"/>
        <end position="780"/>
    </location>
</feature>
<dbReference type="PhylomeDB" id="E9GQ39"/>
<dbReference type="KEGG" id="dpx:DAPPUDRAFT_320728"/>
<dbReference type="Gene3D" id="3.40.50.300">
    <property type="entry name" value="P-loop containing nucleotide triphosphate hydrolases"/>
    <property type="match status" value="1"/>
</dbReference>
<dbReference type="HOGENOM" id="CLU_002013_1_0_1"/>
<name>E9GQ39_DAPPU</name>
<gene>
    <name evidence="2" type="ORF">DAPPUDRAFT_320728</name>
</gene>
<dbReference type="Proteomes" id="UP000000305">
    <property type="component" value="Unassembled WGS sequence"/>
</dbReference>